<evidence type="ECO:0000313" key="3">
    <source>
        <dbReference type="Proteomes" id="UP000282654"/>
    </source>
</evidence>
<keyword evidence="1" id="KW-0812">Transmembrane</keyword>
<feature type="transmembrane region" description="Helical" evidence="1">
    <location>
        <begin position="225"/>
        <end position="243"/>
    </location>
</feature>
<accession>A0A3N5BB75</accession>
<dbReference type="AlphaFoldDB" id="A0A3N5BB75"/>
<feature type="transmembrane region" description="Helical" evidence="1">
    <location>
        <begin position="194"/>
        <end position="213"/>
    </location>
</feature>
<gene>
    <name evidence="2" type="ORF">EDD75_2073</name>
</gene>
<proteinExistence type="predicted"/>
<feature type="transmembrane region" description="Helical" evidence="1">
    <location>
        <begin position="132"/>
        <end position="152"/>
    </location>
</feature>
<sequence length="299" mass="32429">MGKPEVTYGGQAVIEGVMMRGPEAWAVAVRRPDNSIVVRREPLRALSSSGIWRRPLFRGMAVLYEALVIGIQALSYSAEQAVGEEERPVGRWEIAATVFLGIVLAVFLFAIIPAGLAYLARGAVSSGAGQNLLEGLVRLGVFLLYIVLVGLIPDIRRVFAYHGAEHRVINAYEAGAALTIEGVRGYPVLHPRCGTSFILVVLLLSILIFSFLGQEPLWWRLLSRVLFLPLIAGISYEFIKLAARKQGNAFCQFLVAPGLWLQRLTTREPDDAQVAVALAALDAVLVKEGDPGAGKVGQD</sequence>
<dbReference type="PANTHER" id="PTHR42867">
    <property type="entry name" value="MEMBRANE PROTEIN-RELATED"/>
    <property type="match status" value="1"/>
</dbReference>
<evidence type="ECO:0000256" key="1">
    <source>
        <dbReference type="SAM" id="Phobius"/>
    </source>
</evidence>
<dbReference type="Pfam" id="PF07136">
    <property type="entry name" value="DUF1385"/>
    <property type="match status" value="1"/>
</dbReference>
<keyword evidence="3" id="KW-1185">Reference proteome</keyword>
<reference evidence="2 3" key="1">
    <citation type="submission" date="2018-11" db="EMBL/GenBank/DDBJ databases">
        <title>Genomic Encyclopedia of Type Strains, Phase IV (KMG-IV): sequencing the most valuable type-strain genomes for metagenomic binning, comparative biology and taxonomic classification.</title>
        <authorList>
            <person name="Goeker M."/>
        </authorList>
    </citation>
    <scope>NUCLEOTIDE SEQUENCE [LARGE SCALE GENOMIC DNA]</scope>
    <source>
        <strain evidence="2 3">DSM 102936</strain>
    </source>
</reference>
<name>A0A3N5BB75_9THEO</name>
<protein>
    <submittedName>
        <fullName evidence="2">Uncharacterized protein YqhQ</fullName>
    </submittedName>
</protein>
<feature type="transmembrane region" description="Helical" evidence="1">
    <location>
        <begin position="94"/>
        <end position="120"/>
    </location>
</feature>
<evidence type="ECO:0000313" key="2">
    <source>
        <dbReference type="EMBL" id="RPF42955.1"/>
    </source>
</evidence>
<keyword evidence="1" id="KW-1133">Transmembrane helix</keyword>
<organism evidence="2 3">
    <name type="scientific">Thermodesulfitimonas autotrophica</name>
    <dbReference type="NCBI Taxonomy" id="1894989"/>
    <lineage>
        <taxon>Bacteria</taxon>
        <taxon>Bacillati</taxon>
        <taxon>Bacillota</taxon>
        <taxon>Clostridia</taxon>
        <taxon>Thermoanaerobacterales</taxon>
        <taxon>Thermoanaerobacteraceae</taxon>
        <taxon>Thermodesulfitimonas</taxon>
    </lineage>
</organism>
<keyword evidence="1" id="KW-0472">Membrane</keyword>
<dbReference type="PANTHER" id="PTHR42867:SF1">
    <property type="entry name" value="MEMBRANE PROTEIN-RELATED"/>
    <property type="match status" value="1"/>
</dbReference>
<dbReference type="EMBL" id="RKRE01000003">
    <property type="protein sequence ID" value="RPF42955.1"/>
    <property type="molecule type" value="Genomic_DNA"/>
</dbReference>
<dbReference type="Proteomes" id="UP000282654">
    <property type="component" value="Unassembled WGS sequence"/>
</dbReference>
<comment type="caution">
    <text evidence="2">The sequence shown here is derived from an EMBL/GenBank/DDBJ whole genome shotgun (WGS) entry which is preliminary data.</text>
</comment>
<dbReference type="InterPro" id="IPR010787">
    <property type="entry name" value="DUF1385"/>
</dbReference>